<evidence type="ECO:0000259" key="3">
    <source>
        <dbReference type="Pfam" id="PF13511"/>
    </source>
</evidence>
<dbReference type="Pfam" id="PF13511">
    <property type="entry name" value="DUF4124"/>
    <property type="match status" value="1"/>
</dbReference>
<name>A0A1I2JE71_9GAMM</name>
<evidence type="ECO:0000256" key="1">
    <source>
        <dbReference type="SAM" id="MobiDB-lite"/>
    </source>
</evidence>
<proteinExistence type="predicted"/>
<reference evidence="4 5" key="1">
    <citation type="submission" date="2016-10" db="EMBL/GenBank/DDBJ databases">
        <authorList>
            <person name="de Groot N.N."/>
        </authorList>
    </citation>
    <scope>NUCLEOTIDE SEQUENCE [LARGE SCALE GENOMIC DNA]</scope>
    <source>
        <strain evidence="4 5">DSM 23609</strain>
    </source>
</reference>
<feature type="domain" description="DUF4124" evidence="3">
    <location>
        <begin position="13"/>
        <end position="58"/>
    </location>
</feature>
<protein>
    <recommendedName>
        <fullName evidence="3">DUF4124 domain-containing protein</fullName>
    </recommendedName>
</protein>
<feature type="region of interest" description="Disordered" evidence="1">
    <location>
        <begin position="38"/>
        <end position="83"/>
    </location>
</feature>
<feature type="signal peptide" evidence="2">
    <location>
        <begin position="1"/>
        <end position="22"/>
    </location>
</feature>
<dbReference type="InterPro" id="IPR025392">
    <property type="entry name" value="DUF4124"/>
</dbReference>
<evidence type="ECO:0000313" key="5">
    <source>
        <dbReference type="Proteomes" id="UP000199771"/>
    </source>
</evidence>
<dbReference type="Proteomes" id="UP000199771">
    <property type="component" value="Unassembled WGS sequence"/>
</dbReference>
<organism evidence="4 5">
    <name type="scientific">Fontimonas thermophila</name>
    <dbReference type="NCBI Taxonomy" id="1076937"/>
    <lineage>
        <taxon>Bacteria</taxon>
        <taxon>Pseudomonadati</taxon>
        <taxon>Pseudomonadota</taxon>
        <taxon>Gammaproteobacteria</taxon>
        <taxon>Nevskiales</taxon>
        <taxon>Nevskiaceae</taxon>
        <taxon>Fontimonas</taxon>
    </lineage>
</organism>
<keyword evidence="5" id="KW-1185">Reference proteome</keyword>
<dbReference type="RefSeq" id="WP_159431129.1">
    <property type="nucleotide sequence ID" value="NZ_FOOC01000007.1"/>
</dbReference>
<evidence type="ECO:0000256" key="2">
    <source>
        <dbReference type="SAM" id="SignalP"/>
    </source>
</evidence>
<dbReference type="EMBL" id="FOOC01000007">
    <property type="protein sequence ID" value="SFF52589.1"/>
    <property type="molecule type" value="Genomic_DNA"/>
</dbReference>
<evidence type="ECO:0000313" key="4">
    <source>
        <dbReference type="EMBL" id="SFF52589.1"/>
    </source>
</evidence>
<dbReference type="OrthoDB" id="7062774at2"/>
<keyword evidence="2" id="KW-0732">Signal</keyword>
<gene>
    <name evidence="4" type="ORF">SAMN04488120_10712</name>
</gene>
<dbReference type="AlphaFoldDB" id="A0A1I2JE71"/>
<accession>A0A1I2JE71</accession>
<feature type="chain" id="PRO_5011623976" description="DUF4124 domain-containing protein" evidence="2">
    <location>
        <begin position="23"/>
        <end position="139"/>
    </location>
</feature>
<sequence length="139" mass="15546">MTLPIRIAFAVWMSLAAVVAEAGQVYKWVDRDGRVHFSDTPRPGWTRVDLQSAPAAPAQDAGGEANPRTEPSAGSARDRLRAEECRNRREQLQAYRNAATIIERDALGNEKRYSETERLQLIEQTQKQVAELCGEPVLQ</sequence>